<keyword evidence="3" id="KW-1185">Reference proteome</keyword>
<evidence type="ECO:0000313" key="3">
    <source>
        <dbReference type="Proteomes" id="UP001634007"/>
    </source>
</evidence>
<organism evidence="2 3">
    <name type="scientific">Eucalyptus globulus</name>
    <name type="common">Tasmanian blue gum</name>
    <dbReference type="NCBI Taxonomy" id="34317"/>
    <lineage>
        <taxon>Eukaryota</taxon>
        <taxon>Viridiplantae</taxon>
        <taxon>Streptophyta</taxon>
        <taxon>Embryophyta</taxon>
        <taxon>Tracheophyta</taxon>
        <taxon>Spermatophyta</taxon>
        <taxon>Magnoliopsida</taxon>
        <taxon>eudicotyledons</taxon>
        <taxon>Gunneridae</taxon>
        <taxon>Pentapetalae</taxon>
        <taxon>rosids</taxon>
        <taxon>malvids</taxon>
        <taxon>Myrtales</taxon>
        <taxon>Myrtaceae</taxon>
        <taxon>Myrtoideae</taxon>
        <taxon>Eucalypteae</taxon>
        <taxon>Eucalyptus</taxon>
    </lineage>
</organism>
<evidence type="ECO:0000313" key="2">
    <source>
        <dbReference type="EMBL" id="KAL3727471.1"/>
    </source>
</evidence>
<dbReference type="EMBL" id="JBJKBG010000008">
    <property type="protein sequence ID" value="KAL3727471.1"/>
    <property type="molecule type" value="Genomic_DNA"/>
</dbReference>
<evidence type="ECO:0000256" key="1">
    <source>
        <dbReference type="SAM" id="MobiDB-lite"/>
    </source>
</evidence>
<name>A0ABD3JH89_EUCGL</name>
<dbReference type="AlphaFoldDB" id="A0ABD3JH89"/>
<dbReference type="Proteomes" id="UP001634007">
    <property type="component" value="Unassembled WGS sequence"/>
</dbReference>
<gene>
    <name evidence="2" type="ORF">ACJRO7_032233</name>
</gene>
<comment type="caution">
    <text evidence="2">The sequence shown here is derived from an EMBL/GenBank/DDBJ whole genome shotgun (WGS) entry which is preliminary data.</text>
</comment>
<feature type="region of interest" description="Disordered" evidence="1">
    <location>
        <begin position="38"/>
        <end position="73"/>
    </location>
</feature>
<proteinExistence type="predicted"/>
<reference evidence="2 3" key="1">
    <citation type="submission" date="2024-11" db="EMBL/GenBank/DDBJ databases">
        <title>Chromosome-level genome assembly of Eucalyptus globulus Labill. provides insights into its genome evolution.</title>
        <authorList>
            <person name="Li X."/>
        </authorList>
    </citation>
    <scope>NUCLEOTIDE SEQUENCE [LARGE SCALE GENOMIC DNA]</scope>
    <source>
        <strain evidence="2">CL2024</strain>
        <tissue evidence="2">Fresh tender leaves</tissue>
    </source>
</reference>
<dbReference type="PANTHER" id="PTHR35726">
    <property type="entry name" value="GLUTAMIC ACID-RICH PROTEIN-LIKE"/>
    <property type="match status" value="1"/>
</dbReference>
<dbReference type="PANTHER" id="PTHR35726:SF5">
    <property type="match status" value="1"/>
</dbReference>
<protein>
    <submittedName>
        <fullName evidence="2">Uncharacterized protein</fullName>
    </submittedName>
</protein>
<sequence>MDLKHLADMSSYLLMEENADSEADFVQSEVAVICASSSVDDDDAESCSCNTGEVSGSHANDCDDRGPGDLWNNPSHRNSVVWASAPEDGHVSMDAVAEAIVGT</sequence>
<accession>A0ABD3JH89</accession>